<dbReference type="Gene3D" id="3.90.1150.10">
    <property type="entry name" value="Aspartate Aminotransferase, domain 1"/>
    <property type="match status" value="1"/>
</dbReference>
<evidence type="ECO:0000313" key="4">
    <source>
        <dbReference type="EMBL" id="GMI55631.1"/>
    </source>
</evidence>
<gene>
    <name evidence="4" type="ORF">TeGR_g6657</name>
</gene>
<accession>A0ABQ6NCG0</accession>
<dbReference type="InterPro" id="IPR015424">
    <property type="entry name" value="PyrdxlP-dep_Trfase"/>
</dbReference>
<protein>
    <submittedName>
        <fullName evidence="4">Uncharacterized protein</fullName>
    </submittedName>
</protein>
<proteinExistence type="inferred from homology"/>
<dbReference type="PANTHER" id="PTHR46101:SF2">
    <property type="entry name" value="SERINE DECARBOXYLASE"/>
    <property type="match status" value="1"/>
</dbReference>
<feature type="compositionally biased region" description="Basic and acidic residues" evidence="3">
    <location>
        <begin position="94"/>
        <end position="105"/>
    </location>
</feature>
<evidence type="ECO:0000313" key="5">
    <source>
        <dbReference type="Proteomes" id="UP001165060"/>
    </source>
</evidence>
<keyword evidence="5" id="KW-1185">Reference proteome</keyword>
<keyword evidence="2" id="KW-0210">Decarboxylase</keyword>
<keyword evidence="2" id="KW-0456">Lyase</keyword>
<dbReference type="PANTHER" id="PTHR46101">
    <property type="match status" value="1"/>
</dbReference>
<comment type="similarity">
    <text evidence="1">Belongs to the group II decarboxylase family.</text>
</comment>
<dbReference type="EMBL" id="BRYB01006714">
    <property type="protein sequence ID" value="GMI55631.1"/>
    <property type="molecule type" value="Genomic_DNA"/>
</dbReference>
<reference evidence="4 5" key="1">
    <citation type="journal article" date="2023" name="Commun. Biol.">
        <title>Genome analysis of Parmales, the sister group of diatoms, reveals the evolutionary specialization of diatoms from phago-mixotrophs to photoautotrophs.</title>
        <authorList>
            <person name="Ban H."/>
            <person name="Sato S."/>
            <person name="Yoshikawa S."/>
            <person name="Yamada K."/>
            <person name="Nakamura Y."/>
            <person name="Ichinomiya M."/>
            <person name="Sato N."/>
            <person name="Blanc-Mathieu R."/>
            <person name="Endo H."/>
            <person name="Kuwata A."/>
            <person name="Ogata H."/>
        </authorList>
    </citation>
    <scope>NUCLEOTIDE SEQUENCE [LARGE SCALE GENOMIC DNA]</scope>
</reference>
<evidence type="ECO:0000256" key="1">
    <source>
        <dbReference type="ARBA" id="ARBA00009533"/>
    </source>
</evidence>
<dbReference type="InterPro" id="IPR051151">
    <property type="entry name" value="Group_II_Decarboxylase"/>
</dbReference>
<dbReference type="InterPro" id="IPR015422">
    <property type="entry name" value="PyrdxlP-dep_Trfase_small"/>
</dbReference>
<organism evidence="4 5">
    <name type="scientific">Tetraparma gracilis</name>
    <dbReference type="NCBI Taxonomy" id="2962635"/>
    <lineage>
        <taxon>Eukaryota</taxon>
        <taxon>Sar</taxon>
        <taxon>Stramenopiles</taxon>
        <taxon>Ochrophyta</taxon>
        <taxon>Bolidophyceae</taxon>
        <taxon>Parmales</taxon>
        <taxon>Triparmaceae</taxon>
        <taxon>Tetraparma</taxon>
    </lineage>
</organism>
<sequence length="129" mass="14592">YSLRKKGVDGIKKDVQQCIDTACYLRDKLGEAGFTCRLNDLSCTVVLERPMCDDFIKRWQLACERDIAHVVVMPNVTREKIDVFIEEFKEVRGDMGRMPPQDDKSPLSQLSSSSWGGGTYVAPMDLKAE</sequence>
<dbReference type="SUPFAM" id="SSF53383">
    <property type="entry name" value="PLP-dependent transferases"/>
    <property type="match status" value="1"/>
</dbReference>
<feature type="non-terminal residue" evidence="4">
    <location>
        <position position="1"/>
    </location>
</feature>
<evidence type="ECO:0000256" key="3">
    <source>
        <dbReference type="SAM" id="MobiDB-lite"/>
    </source>
</evidence>
<name>A0ABQ6NCG0_9STRA</name>
<feature type="region of interest" description="Disordered" evidence="3">
    <location>
        <begin position="94"/>
        <end position="129"/>
    </location>
</feature>
<comment type="caution">
    <text evidence="4">The sequence shown here is derived from an EMBL/GenBank/DDBJ whole genome shotgun (WGS) entry which is preliminary data.</text>
</comment>
<dbReference type="Proteomes" id="UP001165060">
    <property type="component" value="Unassembled WGS sequence"/>
</dbReference>
<evidence type="ECO:0000256" key="2">
    <source>
        <dbReference type="ARBA" id="ARBA00022793"/>
    </source>
</evidence>